<protein>
    <submittedName>
        <fullName evidence="3">Uncharacterized protein</fullName>
    </submittedName>
</protein>
<feature type="region of interest" description="Disordered" evidence="2">
    <location>
        <begin position="95"/>
        <end position="127"/>
    </location>
</feature>
<keyword evidence="1" id="KW-0175">Coiled coil</keyword>
<organism evidence="3 4">
    <name type="scientific">Stylosanthes scabra</name>
    <dbReference type="NCBI Taxonomy" id="79078"/>
    <lineage>
        <taxon>Eukaryota</taxon>
        <taxon>Viridiplantae</taxon>
        <taxon>Streptophyta</taxon>
        <taxon>Embryophyta</taxon>
        <taxon>Tracheophyta</taxon>
        <taxon>Spermatophyta</taxon>
        <taxon>Magnoliopsida</taxon>
        <taxon>eudicotyledons</taxon>
        <taxon>Gunneridae</taxon>
        <taxon>Pentapetalae</taxon>
        <taxon>rosids</taxon>
        <taxon>fabids</taxon>
        <taxon>Fabales</taxon>
        <taxon>Fabaceae</taxon>
        <taxon>Papilionoideae</taxon>
        <taxon>50 kb inversion clade</taxon>
        <taxon>dalbergioids sensu lato</taxon>
        <taxon>Dalbergieae</taxon>
        <taxon>Pterocarpus clade</taxon>
        <taxon>Stylosanthes</taxon>
    </lineage>
</organism>
<feature type="non-terminal residue" evidence="3">
    <location>
        <position position="127"/>
    </location>
</feature>
<accession>A0ABU6WXP2</accession>
<evidence type="ECO:0000256" key="1">
    <source>
        <dbReference type="SAM" id="Coils"/>
    </source>
</evidence>
<comment type="caution">
    <text evidence="3">The sequence shown here is derived from an EMBL/GenBank/DDBJ whole genome shotgun (WGS) entry which is preliminary data.</text>
</comment>
<dbReference type="Proteomes" id="UP001341840">
    <property type="component" value="Unassembled WGS sequence"/>
</dbReference>
<feature type="coiled-coil region" evidence="1">
    <location>
        <begin position="12"/>
        <end position="93"/>
    </location>
</feature>
<keyword evidence="4" id="KW-1185">Reference proteome</keyword>
<name>A0ABU6WXP2_9FABA</name>
<reference evidence="3 4" key="1">
    <citation type="journal article" date="2023" name="Plants (Basel)">
        <title>Bridging the Gap: Combining Genomics and Transcriptomics Approaches to Understand Stylosanthes scabra, an Orphan Legume from the Brazilian Caatinga.</title>
        <authorList>
            <person name="Ferreira-Neto J.R.C."/>
            <person name="da Silva M.D."/>
            <person name="Binneck E."/>
            <person name="de Melo N.F."/>
            <person name="da Silva R.H."/>
            <person name="de Melo A.L.T.M."/>
            <person name="Pandolfi V."/>
            <person name="Bustamante F.O."/>
            <person name="Brasileiro-Vidal A.C."/>
            <person name="Benko-Iseppon A.M."/>
        </authorList>
    </citation>
    <scope>NUCLEOTIDE SEQUENCE [LARGE SCALE GENOMIC DNA]</scope>
    <source>
        <tissue evidence="3">Leaves</tissue>
    </source>
</reference>
<dbReference type="EMBL" id="JASCZI010184363">
    <property type="protein sequence ID" value="MED6190079.1"/>
    <property type="molecule type" value="Genomic_DNA"/>
</dbReference>
<sequence>MKAIMAQQQEIIANQNREFQAMGQKQDQLEKELSEIRRAQVNLAMYKSSSSSQMTTTMAASSEEKLDQIASSIKAFREELKIFKGRNEELANLSYAQGALKTDPNPGQVSRPEPIPPEDLHLYNNQQ</sequence>
<evidence type="ECO:0000313" key="4">
    <source>
        <dbReference type="Proteomes" id="UP001341840"/>
    </source>
</evidence>
<evidence type="ECO:0000313" key="3">
    <source>
        <dbReference type="EMBL" id="MED6190079.1"/>
    </source>
</evidence>
<gene>
    <name evidence="3" type="ORF">PIB30_102254</name>
</gene>
<proteinExistence type="predicted"/>
<evidence type="ECO:0000256" key="2">
    <source>
        <dbReference type="SAM" id="MobiDB-lite"/>
    </source>
</evidence>